<dbReference type="OrthoDB" id="9429759at2"/>
<keyword evidence="2" id="KW-1185">Reference proteome</keyword>
<name>A0A2T0PP64_9ACTN</name>
<proteinExistence type="predicted"/>
<accession>A0A2T0PP64</accession>
<dbReference type="EMBL" id="PVZC01000018">
    <property type="protein sequence ID" value="PRX90691.1"/>
    <property type="molecule type" value="Genomic_DNA"/>
</dbReference>
<organism evidence="1 2">
    <name type="scientific">Allonocardiopsis opalescens</name>
    <dbReference type="NCBI Taxonomy" id="1144618"/>
    <lineage>
        <taxon>Bacteria</taxon>
        <taxon>Bacillati</taxon>
        <taxon>Actinomycetota</taxon>
        <taxon>Actinomycetes</taxon>
        <taxon>Streptosporangiales</taxon>
        <taxon>Allonocardiopsis</taxon>
    </lineage>
</organism>
<reference evidence="1 2" key="1">
    <citation type="submission" date="2018-03" db="EMBL/GenBank/DDBJ databases">
        <title>Genomic Encyclopedia of Archaeal and Bacterial Type Strains, Phase II (KMG-II): from individual species to whole genera.</title>
        <authorList>
            <person name="Goeker M."/>
        </authorList>
    </citation>
    <scope>NUCLEOTIDE SEQUENCE [LARGE SCALE GENOMIC DNA]</scope>
    <source>
        <strain evidence="1 2">DSM 45601</strain>
    </source>
</reference>
<evidence type="ECO:0000313" key="1">
    <source>
        <dbReference type="EMBL" id="PRX90691.1"/>
    </source>
</evidence>
<comment type="caution">
    <text evidence="1">The sequence shown here is derived from an EMBL/GenBank/DDBJ whole genome shotgun (WGS) entry which is preliminary data.</text>
</comment>
<dbReference type="Proteomes" id="UP000237846">
    <property type="component" value="Unassembled WGS sequence"/>
</dbReference>
<sequence>MSTSLIICRPSEFLRRTVQYCPTCKRRRRFSIRTAAWYGARVTCCGCGDSWADGERMERPFRRGWRAEAIEKAKADWVAAGPFNRQAWDRWFAEQMGAAEDGGAS</sequence>
<evidence type="ECO:0008006" key="3">
    <source>
        <dbReference type="Google" id="ProtNLM"/>
    </source>
</evidence>
<dbReference type="AlphaFoldDB" id="A0A2T0PP64"/>
<dbReference type="RefSeq" id="WP_106253845.1">
    <property type="nucleotide sequence ID" value="NZ_PVZC01000018.1"/>
</dbReference>
<evidence type="ECO:0000313" key="2">
    <source>
        <dbReference type="Proteomes" id="UP000237846"/>
    </source>
</evidence>
<protein>
    <recommendedName>
        <fullName evidence="3">Lar family restriction alleviation protein</fullName>
    </recommendedName>
</protein>
<gene>
    <name evidence="1" type="ORF">CLV72_11829</name>
</gene>